<proteinExistence type="inferred from homology"/>
<protein>
    <submittedName>
        <fullName evidence="6">NlpC/P60 family protein</fullName>
    </submittedName>
</protein>
<dbReference type="PROSITE" id="PS51935">
    <property type="entry name" value="NLPC_P60"/>
    <property type="match status" value="1"/>
</dbReference>
<accession>A0A1G6HKJ2</accession>
<evidence type="ECO:0000313" key="7">
    <source>
        <dbReference type="Proteomes" id="UP000199387"/>
    </source>
</evidence>
<dbReference type="SUPFAM" id="SSF54001">
    <property type="entry name" value="Cysteine proteinases"/>
    <property type="match status" value="1"/>
</dbReference>
<sequence length="302" mass="34289">MQTRYVSEPFVNLWRDPGQVRDVDKPSLEHPAHIESWLQMTLSDRLDLVDRMESQSLYGEPVLVLEEQGPWSKVCLPGQITPKDKRGYPGWVPSAQLTFDSDYHQRWNRGPLAWITASHASVKLRSGEEKTVSFMTKLPVIEEGKQEILVRTPEGGTGRLPSDQAIIGHKPELAPPEDRIRIAKQFLGLPYLWAGMSAYGFDCSGFMFRIFEAGGIQIPRDAGIQARYGKRIDRQHLAPGDLVFFAYEQGQGAIHHVGMYIGDGFFIHSPRTGHPIRIDPLTTEPYHREFCWGTRYQGDETD</sequence>
<dbReference type="InterPro" id="IPR041382">
    <property type="entry name" value="SH3_16"/>
</dbReference>
<feature type="domain" description="NlpC/P60" evidence="5">
    <location>
        <begin position="173"/>
        <end position="298"/>
    </location>
</feature>
<gene>
    <name evidence="6" type="ORF">SAMN04488112_10134</name>
</gene>
<dbReference type="PANTHER" id="PTHR47053">
    <property type="entry name" value="MUREIN DD-ENDOPEPTIDASE MEPH-RELATED"/>
    <property type="match status" value="1"/>
</dbReference>
<keyword evidence="4" id="KW-0788">Thiol protease</keyword>
<name>A0A1G6HKJ2_9BACL</name>
<dbReference type="PANTHER" id="PTHR47053:SF3">
    <property type="entry name" value="GAMMA-D-GLUTAMYL-L-LYSINE DIPEPTIDYL-PEPTIDASE"/>
    <property type="match status" value="1"/>
</dbReference>
<dbReference type="Pfam" id="PF00877">
    <property type="entry name" value="NLPC_P60"/>
    <property type="match status" value="1"/>
</dbReference>
<keyword evidence="2" id="KW-0645">Protease</keyword>
<dbReference type="InterPro" id="IPR000064">
    <property type="entry name" value="NLP_P60_dom"/>
</dbReference>
<dbReference type="InterPro" id="IPR057812">
    <property type="entry name" value="SH3_YKFC_2nd"/>
</dbReference>
<dbReference type="InterPro" id="IPR051202">
    <property type="entry name" value="Peptidase_C40"/>
</dbReference>
<reference evidence="6 7" key="1">
    <citation type="submission" date="2016-10" db="EMBL/GenBank/DDBJ databases">
        <authorList>
            <person name="de Groot N.N."/>
        </authorList>
    </citation>
    <scope>NUCLEOTIDE SEQUENCE [LARGE SCALE GENOMIC DNA]</scope>
    <source>
        <strain evidence="6 7">DSM 45514</strain>
    </source>
</reference>
<dbReference type="GO" id="GO:0006508">
    <property type="term" value="P:proteolysis"/>
    <property type="evidence" value="ECO:0007669"/>
    <property type="project" value="UniProtKB-KW"/>
</dbReference>
<dbReference type="Gene3D" id="2.30.30.40">
    <property type="entry name" value="SH3 Domains"/>
    <property type="match status" value="2"/>
</dbReference>
<evidence type="ECO:0000256" key="4">
    <source>
        <dbReference type="ARBA" id="ARBA00022807"/>
    </source>
</evidence>
<dbReference type="STRING" id="1236220.SAMN04488112_10134"/>
<dbReference type="Proteomes" id="UP000199387">
    <property type="component" value="Unassembled WGS sequence"/>
</dbReference>
<dbReference type="Pfam" id="PF18348">
    <property type="entry name" value="SH3_16"/>
    <property type="match status" value="1"/>
</dbReference>
<dbReference type="OrthoDB" id="9813368at2"/>
<evidence type="ECO:0000256" key="1">
    <source>
        <dbReference type="ARBA" id="ARBA00007074"/>
    </source>
</evidence>
<keyword evidence="3" id="KW-0378">Hydrolase</keyword>
<organism evidence="6 7">
    <name type="scientific">Melghirimyces thermohalophilus</name>
    <dbReference type="NCBI Taxonomy" id="1236220"/>
    <lineage>
        <taxon>Bacteria</taxon>
        <taxon>Bacillati</taxon>
        <taxon>Bacillota</taxon>
        <taxon>Bacilli</taxon>
        <taxon>Bacillales</taxon>
        <taxon>Thermoactinomycetaceae</taxon>
        <taxon>Melghirimyces</taxon>
    </lineage>
</organism>
<dbReference type="AlphaFoldDB" id="A0A1G6HKJ2"/>
<comment type="similarity">
    <text evidence="1">Belongs to the peptidase C40 family.</text>
</comment>
<dbReference type="GO" id="GO:0008234">
    <property type="term" value="F:cysteine-type peptidase activity"/>
    <property type="evidence" value="ECO:0007669"/>
    <property type="project" value="UniProtKB-KW"/>
</dbReference>
<keyword evidence="7" id="KW-1185">Reference proteome</keyword>
<dbReference type="RefSeq" id="WP_091565228.1">
    <property type="nucleotide sequence ID" value="NZ_FMZA01000001.1"/>
</dbReference>
<evidence type="ECO:0000259" key="5">
    <source>
        <dbReference type="PROSITE" id="PS51935"/>
    </source>
</evidence>
<evidence type="ECO:0000256" key="2">
    <source>
        <dbReference type="ARBA" id="ARBA00022670"/>
    </source>
</evidence>
<evidence type="ECO:0000256" key="3">
    <source>
        <dbReference type="ARBA" id="ARBA00022801"/>
    </source>
</evidence>
<dbReference type="EMBL" id="FMZA01000001">
    <property type="protein sequence ID" value="SDB94772.1"/>
    <property type="molecule type" value="Genomic_DNA"/>
</dbReference>
<dbReference type="Pfam" id="PF23795">
    <property type="entry name" value="SH3_YKFC_2nd"/>
    <property type="match status" value="1"/>
</dbReference>
<dbReference type="InterPro" id="IPR038765">
    <property type="entry name" value="Papain-like_cys_pep_sf"/>
</dbReference>
<dbReference type="Gene3D" id="3.90.1720.10">
    <property type="entry name" value="endopeptidase domain like (from Nostoc punctiforme)"/>
    <property type="match status" value="1"/>
</dbReference>
<evidence type="ECO:0000313" key="6">
    <source>
        <dbReference type="EMBL" id="SDB94772.1"/>
    </source>
</evidence>